<dbReference type="InterPro" id="IPR021319">
    <property type="entry name" value="DUF2921"/>
</dbReference>
<feature type="chain" id="PRO_5021293752" description="RING-type E3 ubiquitin transferase" evidence="16">
    <location>
        <begin position="19"/>
        <end position="640"/>
    </location>
</feature>
<feature type="domain" description="RING-type" evidence="17">
    <location>
        <begin position="582"/>
        <end position="634"/>
    </location>
</feature>
<dbReference type="Pfam" id="PF11145">
    <property type="entry name" value="DUF2921"/>
    <property type="match status" value="1"/>
</dbReference>
<proteinExistence type="predicted"/>
<name>A0A507E5M0_9FUNG</name>
<keyword evidence="7" id="KW-0479">Metal-binding</keyword>
<evidence type="ECO:0000256" key="14">
    <source>
        <dbReference type="PROSITE-ProRule" id="PRU00175"/>
    </source>
</evidence>
<keyword evidence="5" id="KW-0808">Transferase</keyword>
<keyword evidence="10" id="KW-0833">Ubl conjugation pathway</keyword>
<feature type="transmembrane region" description="Helical" evidence="15">
    <location>
        <begin position="458"/>
        <end position="479"/>
    </location>
</feature>
<protein>
    <recommendedName>
        <fullName evidence="4">RING-type E3 ubiquitin transferase</fullName>
        <ecNumber evidence="4">2.3.2.27</ecNumber>
    </recommendedName>
</protein>
<dbReference type="InterPro" id="IPR013083">
    <property type="entry name" value="Znf_RING/FYVE/PHD"/>
</dbReference>
<dbReference type="GO" id="GO:0061630">
    <property type="term" value="F:ubiquitin protein ligase activity"/>
    <property type="evidence" value="ECO:0007669"/>
    <property type="project" value="UniProtKB-EC"/>
</dbReference>
<feature type="transmembrane region" description="Helical" evidence="15">
    <location>
        <begin position="434"/>
        <end position="452"/>
    </location>
</feature>
<feature type="transmembrane region" description="Helical" evidence="15">
    <location>
        <begin position="329"/>
        <end position="348"/>
    </location>
</feature>
<feature type="transmembrane region" description="Helical" evidence="15">
    <location>
        <begin position="393"/>
        <end position="413"/>
    </location>
</feature>
<reference evidence="18 19" key="1">
    <citation type="journal article" date="2019" name="Sci. Rep.">
        <title>Comparative genomics of chytrid fungi reveal insights into the obligate biotrophic and pathogenic lifestyle of Synchytrium endobioticum.</title>
        <authorList>
            <person name="van de Vossenberg B.T.L.H."/>
            <person name="Warris S."/>
            <person name="Nguyen H.D.T."/>
            <person name="van Gent-Pelzer M.P.E."/>
            <person name="Joly D.L."/>
            <person name="van de Geest H.C."/>
            <person name="Bonants P.J.M."/>
            <person name="Smith D.S."/>
            <person name="Levesque C.A."/>
            <person name="van der Lee T.A.J."/>
        </authorList>
    </citation>
    <scope>NUCLEOTIDE SEQUENCE [LARGE SCALE GENOMIC DNA]</scope>
    <source>
        <strain evidence="18 19">CBS 675.73</strain>
    </source>
</reference>
<dbReference type="STRING" id="246404.A0A507E5M0"/>
<keyword evidence="8 16" id="KW-0732">Signal</keyword>
<sequence length="640" mass="71869">MSSRVAVLALTAFLLMNAFDGSDRGGLKESSFEKRSKLENTYARISAVQFEEPSTTSLDLSFQEKGPFYSNASGLYKAQYIPSSTATIPDASKLSSRGQFDWASPGSFSLLVRNYASPSINWTHDSIHVLEGVLRIKVTAGTYRGRSAEYKSPLTNRRILRPLRSRVLSMPVNGFYLLDHGKMVLSGFVSFNSSTHENIERALSIIGSSFMFGKAKDLALQLVQADIHRLTDEIDDDRRVEYKTSSRSSDVKCLFNIQIQMESISDFNNAEIRQFEQDLIENGGVSSFSQMPPQPQFSASVFSPNCQFILRPTQESQKSIKIERYRQKAINYAGWCLLGAVVEVTAMLRQMAYTDTPSKRAKVSLSMLSVMISADAYLCLVHFVMAQSFGGDVFLSLVGVSFGKFLGFSVLGMRYLLDVSRSRGPDGRASVGMFYSRTCGFLISGVYFFYKFGPSSPFIMNSALVVASSLWVPQILSNVKRNSRNSLHPSFLLMTSVSRLMLGLYYLACPSNILTMTIALDNPRYWTAAAVTAWVGVQILVIYLQDRWGTRALIPEKLYPKRYDYHRATRFEKGSKPQGSECAICFSEIFTNNTLGNDRNRDVARYMLTPCDHVFHTDCLERWMDIKLECPVCRESLPPQ</sequence>
<evidence type="ECO:0000256" key="13">
    <source>
        <dbReference type="ARBA" id="ARBA00023136"/>
    </source>
</evidence>
<evidence type="ECO:0000256" key="15">
    <source>
        <dbReference type="SAM" id="Phobius"/>
    </source>
</evidence>
<evidence type="ECO:0000256" key="7">
    <source>
        <dbReference type="ARBA" id="ARBA00022723"/>
    </source>
</evidence>
<evidence type="ECO:0000256" key="1">
    <source>
        <dbReference type="ARBA" id="ARBA00000900"/>
    </source>
</evidence>
<evidence type="ECO:0000256" key="16">
    <source>
        <dbReference type="SAM" id="SignalP"/>
    </source>
</evidence>
<evidence type="ECO:0000256" key="4">
    <source>
        <dbReference type="ARBA" id="ARBA00012483"/>
    </source>
</evidence>
<feature type="transmembrane region" description="Helical" evidence="15">
    <location>
        <begin position="368"/>
        <end position="387"/>
    </location>
</feature>
<feature type="transmembrane region" description="Helical" evidence="15">
    <location>
        <begin position="525"/>
        <end position="544"/>
    </location>
</feature>
<accession>A0A507E5M0</accession>
<evidence type="ECO:0000313" key="19">
    <source>
        <dbReference type="Proteomes" id="UP000320333"/>
    </source>
</evidence>
<keyword evidence="6 15" id="KW-0812">Transmembrane</keyword>
<dbReference type="EMBL" id="QEAP01000741">
    <property type="protein sequence ID" value="TPX58388.1"/>
    <property type="molecule type" value="Genomic_DNA"/>
</dbReference>
<dbReference type="GO" id="GO:0008270">
    <property type="term" value="F:zinc ion binding"/>
    <property type="evidence" value="ECO:0007669"/>
    <property type="project" value="UniProtKB-KW"/>
</dbReference>
<keyword evidence="11" id="KW-0862">Zinc</keyword>
<dbReference type="OrthoDB" id="2127881at2759"/>
<feature type="signal peptide" evidence="16">
    <location>
        <begin position="1"/>
        <end position="18"/>
    </location>
</feature>
<evidence type="ECO:0000256" key="8">
    <source>
        <dbReference type="ARBA" id="ARBA00022729"/>
    </source>
</evidence>
<dbReference type="Gene3D" id="3.30.40.10">
    <property type="entry name" value="Zinc/RING finger domain, C3HC4 (zinc finger)"/>
    <property type="match status" value="1"/>
</dbReference>
<evidence type="ECO:0000256" key="6">
    <source>
        <dbReference type="ARBA" id="ARBA00022692"/>
    </source>
</evidence>
<dbReference type="InterPro" id="IPR001841">
    <property type="entry name" value="Znf_RING"/>
</dbReference>
<evidence type="ECO:0000256" key="3">
    <source>
        <dbReference type="ARBA" id="ARBA00004906"/>
    </source>
</evidence>
<dbReference type="SUPFAM" id="SSF57850">
    <property type="entry name" value="RING/U-box"/>
    <property type="match status" value="1"/>
</dbReference>
<dbReference type="PANTHER" id="PTHR22763:SF162">
    <property type="entry name" value="TRANSMEMBRANE E3 UBIQUITIN-PROTEIN LIGASE 1"/>
    <property type="match status" value="1"/>
</dbReference>
<dbReference type="Pfam" id="PF13639">
    <property type="entry name" value="zf-RING_2"/>
    <property type="match status" value="1"/>
</dbReference>
<evidence type="ECO:0000259" key="17">
    <source>
        <dbReference type="PROSITE" id="PS50089"/>
    </source>
</evidence>
<keyword evidence="13 15" id="KW-0472">Membrane</keyword>
<evidence type="ECO:0000256" key="10">
    <source>
        <dbReference type="ARBA" id="ARBA00022786"/>
    </source>
</evidence>
<feature type="transmembrane region" description="Helical" evidence="15">
    <location>
        <begin position="500"/>
        <end position="519"/>
    </location>
</feature>
<dbReference type="PROSITE" id="PS50089">
    <property type="entry name" value="ZF_RING_2"/>
    <property type="match status" value="1"/>
</dbReference>
<organism evidence="18 19">
    <name type="scientific">Chytriomyces confervae</name>
    <dbReference type="NCBI Taxonomy" id="246404"/>
    <lineage>
        <taxon>Eukaryota</taxon>
        <taxon>Fungi</taxon>
        <taxon>Fungi incertae sedis</taxon>
        <taxon>Chytridiomycota</taxon>
        <taxon>Chytridiomycota incertae sedis</taxon>
        <taxon>Chytridiomycetes</taxon>
        <taxon>Chytridiales</taxon>
        <taxon>Chytriomycetaceae</taxon>
        <taxon>Chytriomyces</taxon>
    </lineage>
</organism>
<dbReference type="EC" id="2.3.2.27" evidence="4"/>
<dbReference type="AlphaFoldDB" id="A0A507E5M0"/>
<comment type="pathway">
    <text evidence="3">Protein modification; protein ubiquitination.</text>
</comment>
<dbReference type="GO" id="GO:0012505">
    <property type="term" value="C:endomembrane system"/>
    <property type="evidence" value="ECO:0007669"/>
    <property type="project" value="UniProtKB-SubCell"/>
</dbReference>
<dbReference type="InterPro" id="IPR050731">
    <property type="entry name" value="HRD1_E3_ubiq-ligases"/>
</dbReference>
<keyword evidence="9 14" id="KW-0863">Zinc-finger</keyword>
<keyword evidence="12 15" id="KW-1133">Transmembrane helix</keyword>
<dbReference type="GO" id="GO:0043161">
    <property type="term" value="P:proteasome-mediated ubiquitin-dependent protein catabolic process"/>
    <property type="evidence" value="ECO:0007669"/>
    <property type="project" value="TreeGrafter"/>
</dbReference>
<evidence type="ECO:0000256" key="12">
    <source>
        <dbReference type="ARBA" id="ARBA00022989"/>
    </source>
</evidence>
<comment type="subcellular location">
    <subcellularLocation>
        <location evidence="2">Endomembrane system</location>
        <topology evidence="2">Multi-pass membrane protein</topology>
    </subcellularLocation>
</comment>
<evidence type="ECO:0000256" key="5">
    <source>
        <dbReference type="ARBA" id="ARBA00022679"/>
    </source>
</evidence>
<dbReference type="SMART" id="SM00184">
    <property type="entry name" value="RING"/>
    <property type="match status" value="1"/>
</dbReference>
<dbReference type="SMART" id="SM00744">
    <property type="entry name" value="RINGv"/>
    <property type="match status" value="1"/>
</dbReference>
<gene>
    <name evidence="18" type="ORF">CcCBS67573_g09171</name>
</gene>
<evidence type="ECO:0000256" key="9">
    <source>
        <dbReference type="ARBA" id="ARBA00022771"/>
    </source>
</evidence>
<comment type="catalytic activity">
    <reaction evidence="1">
        <text>S-ubiquitinyl-[E2 ubiquitin-conjugating enzyme]-L-cysteine + [acceptor protein]-L-lysine = [E2 ubiquitin-conjugating enzyme]-L-cysteine + N(6)-ubiquitinyl-[acceptor protein]-L-lysine.</text>
        <dbReference type="EC" id="2.3.2.27"/>
    </reaction>
</comment>
<dbReference type="InterPro" id="IPR011016">
    <property type="entry name" value="Znf_RING-CH"/>
</dbReference>
<evidence type="ECO:0000256" key="11">
    <source>
        <dbReference type="ARBA" id="ARBA00022833"/>
    </source>
</evidence>
<evidence type="ECO:0000313" key="18">
    <source>
        <dbReference type="EMBL" id="TPX58388.1"/>
    </source>
</evidence>
<comment type="caution">
    <text evidence="18">The sequence shown here is derived from an EMBL/GenBank/DDBJ whole genome shotgun (WGS) entry which is preliminary data.</text>
</comment>
<dbReference type="Proteomes" id="UP000320333">
    <property type="component" value="Unassembled WGS sequence"/>
</dbReference>
<dbReference type="PANTHER" id="PTHR22763">
    <property type="entry name" value="RING ZINC FINGER PROTEIN"/>
    <property type="match status" value="1"/>
</dbReference>
<keyword evidence="19" id="KW-1185">Reference proteome</keyword>
<evidence type="ECO:0000256" key="2">
    <source>
        <dbReference type="ARBA" id="ARBA00004127"/>
    </source>
</evidence>